<reference evidence="1" key="1">
    <citation type="submission" date="2020-04" db="EMBL/GenBank/DDBJ databases">
        <authorList>
            <person name="Chiriac C."/>
            <person name="Salcher M."/>
            <person name="Ghai R."/>
            <person name="Kavagutti S V."/>
        </authorList>
    </citation>
    <scope>NUCLEOTIDE SEQUENCE</scope>
</reference>
<evidence type="ECO:0000313" key="1">
    <source>
        <dbReference type="EMBL" id="CAB4162163.1"/>
    </source>
</evidence>
<protein>
    <submittedName>
        <fullName evidence="1">Uncharacterized protein</fullName>
    </submittedName>
</protein>
<accession>A0A6J5NTB9</accession>
<dbReference type="EMBL" id="LR796734">
    <property type="protein sequence ID" value="CAB4162163.1"/>
    <property type="molecule type" value="Genomic_DNA"/>
</dbReference>
<organism evidence="1">
    <name type="scientific">uncultured Caudovirales phage</name>
    <dbReference type="NCBI Taxonomy" id="2100421"/>
    <lineage>
        <taxon>Viruses</taxon>
        <taxon>Duplodnaviria</taxon>
        <taxon>Heunggongvirae</taxon>
        <taxon>Uroviricota</taxon>
        <taxon>Caudoviricetes</taxon>
        <taxon>Peduoviridae</taxon>
        <taxon>Maltschvirus</taxon>
        <taxon>Maltschvirus maltsch</taxon>
    </lineage>
</organism>
<gene>
    <name evidence="1" type="ORF">UFOVP787_18</name>
</gene>
<proteinExistence type="predicted"/>
<name>A0A6J5NTB9_9CAUD</name>
<sequence length="71" mass="8175">MLTKLTFPGLDLFVDLSDVKYMERELRPPTQMILPNEKDYYTKIALSSGRVIACIETPEYIFEQMKGQGIS</sequence>